<dbReference type="InterPro" id="IPR050194">
    <property type="entry name" value="Glycosyltransferase_grp1"/>
</dbReference>
<protein>
    <submittedName>
        <fullName evidence="2">GDP-mannose-dependent alpha-mannosyltransferase</fullName>
    </submittedName>
</protein>
<reference evidence="2" key="1">
    <citation type="journal article" date="2021" name="Front. Microbiol.">
        <title>Comprehensive Comparative Genomics and Phenotyping of Methylobacterium Species.</title>
        <authorList>
            <person name="Alessa O."/>
            <person name="Ogura Y."/>
            <person name="Fujitani Y."/>
            <person name="Takami H."/>
            <person name="Hayashi T."/>
            <person name="Sahin N."/>
            <person name="Tani A."/>
        </authorList>
    </citation>
    <scope>NUCLEOTIDE SEQUENCE</scope>
    <source>
        <strain evidence="2">LMG 23639</strain>
    </source>
</reference>
<proteinExistence type="predicted"/>
<dbReference type="RefSeq" id="WP_238277723.1">
    <property type="nucleotide sequence ID" value="NZ_BPQR01000063.1"/>
</dbReference>
<organism evidence="2 3">
    <name type="scientific">Methylobacterium jeotgali</name>
    <dbReference type="NCBI Taxonomy" id="381630"/>
    <lineage>
        <taxon>Bacteria</taxon>
        <taxon>Pseudomonadati</taxon>
        <taxon>Pseudomonadota</taxon>
        <taxon>Alphaproteobacteria</taxon>
        <taxon>Hyphomicrobiales</taxon>
        <taxon>Methylobacteriaceae</taxon>
        <taxon>Methylobacterium</taxon>
    </lineage>
</organism>
<dbReference type="InterPro" id="IPR028098">
    <property type="entry name" value="Glyco_trans_4-like_N"/>
</dbReference>
<evidence type="ECO:0000313" key="3">
    <source>
        <dbReference type="Proteomes" id="UP001055102"/>
    </source>
</evidence>
<dbReference type="Gene3D" id="3.40.50.2000">
    <property type="entry name" value="Glycogen Phosphorylase B"/>
    <property type="match status" value="2"/>
</dbReference>
<dbReference type="Pfam" id="PF13439">
    <property type="entry name" value="Glyco_transf_4"/>
    <property type="match status" value="1"/>
</dbReference>
<evidence type="ECO:0000259" key="1">
    <source>
        <dbReference type="Pfam" id="PF13439"/>
    </source>
</evidence>
<dbReference type="EMBL" id="BPQR01000063">
    <property type="protein sequence ID" value="GJE08171.1"/>
    <property type="molecule type" value="Genomic_DNA"/>
</dbReference>
<dbReference type="CDD" id="cd03814">
    <property type="entry name" value="GT4-like"/>
    <property type="match status" value="1"/>
</dbReference>
<accession>A0ABQ4SY91</accession>
<comment type="caution">
    <text evidence="2">The sequence shown here is derived from an EMBL/GenBank/DDBJ whole genome shotgun (WGS) entry which is preliminary data.</text>
</comment>
<gene>
    <name evidence="2" type="primary">mgtA</name>
    <name evidence="2" type="ORF">AOPFMNJM_3506</name>
</gene>
<keyword evidence="3" id="KW-1185">Reference proteome</keyword>
<dbReference type="SUPFAM" id="SSF53756">
    <property type="entry name" value="UDP-Glycosyltransferase/glycogen phosphorylase"/>
    <property type="match status" value="1"/>
</dbReference>
<sequence length="357" mass="38720">MRLLIATDAWHPQVNGVVRSLEHMEAAGRTMGHEPLFLTPRDFRSVPLPGYPEIRLSLAGRRSVERRCDALAPSHVHIATEGPIGHAARRYCLARGRPFTTSYHTRFPEYLAARAPVPQSWSYAWLRRFHGAACGTMVSTPSLERDLAGRGFTNLMRWTRGVDTELFRPQPDDAPDPFAGLPRPIFLFVGRVAVEKNLDAFLALDLPGTKVVVGDGPDRARLEALDPAARFLGTRTGAELARLYAAADVFVFPSLTDTFGIVLLEALACGLPVAAYPVTGPLDVIGGTGAGVLDRDLRAAALAALDISREVCRAEAERYTWAESARQFYTNIETAHARAPLPAAPARPPVAGAAELG</sequence>
<reference evidence="2" key="2">
    <citation type="submission" date="2021-08" db="EMBL/GenBank/DDBJ databases">
        <authorList>
            <person name="Tani A."/>
            <person name="Ola A."/>
            <person name="Ogura Y."/>
            <person name="Katsura K."/>
            <person name="Hayashi T."/>
        </authorList>
    </citation>
    <scope>NUCLEOTIDE SEQUENCE</scope>
    <source>
        <strain evidence="2">LMG 23639</strain>
    </source>
</reference>
<dbReference type="Pfam" id="PF13692">
    <property type="entry name" value="Glyco_trans_1_4"/>
    <property type="match status" value="1"/>
</dbReference>
<name>A0ABQ4SY91_9HYPH</name>
<dbReference type="PANTHER" id="PTHR45947:SF3">
    <property type="entry name" value="SULFOQUINOVOSYL TRANSFERASE SQD2"/>
    <property type="match status" value="1"/>
</dbReference>
<evidence type="ECO:0000313" key="2">
    <source>
        <dbReference type="EMBL" id="GJE08171.1"/>
    </source>
</evidence>
<feature type="domain" description="Glycosyltransferase subfamily 4-like N-terminal" evidence="1">
    <location>
        <begin position="14"/>
        <end position="165"/>
    </location>
</feature>
<dbReference type="PANTHER" id="PTHR45947">
    <property type="entry name" value="SULFOQUINOVOSYL TRANSFERASE SQD2"/>
    <property type="match status" value="1"/>
</dbReference>
<dbReference type="Proteomes" id="UP001055102">
    <property type="component" value="Unassembled WGS sequence"/>
</dbReference>